<dbReference type="Gene3D" id="3.40.1340.10">
    <property type="entry name" value="RNA polymerase, Rpb5, N-terminal domain"/>
    <property type="match status" value="1"/>
</dbReference>
<sequence length="103" mass="12123">MNRYKKTRGDTDDVSHKGDKGYLVGNLKINIKCKFKSKYAKYMNYENVINNNSTKDNFSDQIHIFFSKEVKVGFNTKCMNFENIFRAILVFKAISSKFRLNIF</sequence>
<evidence type="ECO:0000313" key="1">
    <source>
        <dbReference type="EMBL" id="RDX93439.1"/>
    </source>
</evidence>
<comment type="caution">
    <text evidence="1">The sequence shown here is derived from an EMBL/GenBank/DDBJ whole genome shotgun (WGS) entry which is preliminary data.</text>
</comment>
<dbReference type="Proteomes" id="UP000257109">
    <property type="component" value="Unassembled WGS sequence"/>
</dbReference>
<name>A0A371GSB9_MUCPR</name>
<dbReference type="GO" id="GO:0003677">
    <property type="term" value="F:DNA binding"/>
    <property type="evidence" value="ECO:0007669"/>
    <property type="project" value="InterPro"/>
</dbReference>
<protein>
    <submittedName>
        <fullName evidence="1">DNA-directed RNA polymerases II and IV subunit 5A</fullName>
    </submittedName>
</protein>
<keyword evidence="1" id="KW-0240">DNA-directed RNA polymerase</keyword>
<dbReference type="GO" id="GO:0006351">
    <property type="term" value="P:DNA-templated transcription"/>
    <property type="evidence" value="ECO:0007669"/>
    <property type="project" value="InterPro"/>
</dbReference>
<dbReference type="InterPro" id="IPR036710">
    <property type="entry name" value="RNA_pol_Rpb5_N_sf"/>
</dbReference>
<gene>
    <name evidence="1" type="primary">NRPB5A</name>
    <name evidence="1" type="ORF">CR513_24303</name>
</gene>
<proteinExistence type="predicted"/>
<dbReference type="GO" id="GO:0000428">
    <property type="term" value="C:DNA-directed RNA polymerase complex"/>
    <property type="evidence" value="ECO:0007669"/>
    <property type="project" value="UniProtKB-KW"/>
</dbReference>
<organism evidence="1 2">
    <name type="scientific">Mucuna pruriens</name>
    <name type="common">Velvet bean</name>
    <name type="synonym">Dolichos pruriens</name>
    <dbReference type="NCBI Taxonomy" id="157652"/>
    <lineage>
        <taxon>Eukaryota</taxon>
        <taxon>Viridiplantae</taxon>
        <taxon>Streptophyta</taxon>
        <taxon>Embryophyta</taxon>
        <taxon>Tracheophyta</taxon>
        <taxon>Spermatophyta</taxon>
        <taxon>Magnoliopsida</taxon>
        <taxon>eudicotyledons</taxon>
        <taxon>Gunneridae</taxon>
        <taxon>Pentapetalae</taxon>
        <taxon>rosids</taxon>
        <taxon>fabids</taxon>
        <taxon>Fabales</taxon>
        <taxon>Fabaceae</taxon>
        <taxon>Papilionoideae</taxon>
        <taxon>50 kb inversion clade</taxon>
        <taxon>NPAAA clade</taxon>
        <taxon>indigoferoid/millettioid clade</taxon>
        <taxon>Phaseoleae</taxon>
        <taxon>Mucuna</taxon>
    </lineage>
</organism>
<dbReference type="STRING" id="157652.A0A371GSB9"/>
<dbReference type="SUPFAM" id="SSF53036">
    <property type="entry name" value="Eukaryotic RPB5 N-terminal domain"/>
    <property type="match status" value="1"/>
</dbReference>
<reference evidence="1" key="1">
    <citation type="submission" date="2018-05" db="EMBL/GenBank/DDBJ databases">
        <title>Draft genome of Mucuna pruriens seed.</title>
        <authorList>
            <person name="Nnadi N.E."/>
            <person name="Vos R."/>
            <person name="Hasami M.H."/>
            <person name="Devisetty U.K."/>
            <person name="Aguiy J.C."/>
        </authorList>
    </citation>
    <scope>NUCLEOTIDE SEQUENCE [LARGE SCALE GENOMIC DNA]</scope>
    <source>
        <strain evidence="1">JCA_2017</strain>
    </source>
</reference>
<dbReference type="EMBL" id="QJKJ01004609">
    <property type="protein sequence ID" value="RDX93439.1"/>
    <property type="molecule type" value="Genomic_DNA"/>
</dbReference>
<accession>A0A371GSB9</accession>
<keyword evidence="1" id="KW-0804">Transcription</keyword>
<feature type="non-terminal residue" evidence="1">
    <location>
        <position position="1"/>
    </location>
</feature>
<keyword evidence="2" id="KW-1185">Reference proteome</keyword>
<dbReference type="AlphaFoldDB" id="A0A371GSB9"/>
<dbReference type="GO" id="GO:0003899">
    <property type="term" value="F:DNA-directed RNA polymerase activity"/>
    <property type="evidence" value="ECO:0007669"/>
    <property type="project" value="InterPro"/>
</dbReference>
<evidence type="ECO:0000313" key="2">
    <source>
        <dbReference type="Proteomes" id="UP000257109"/>
    </source>
</evidence>